<dbReference type="OrthoDB" id="4230923at2759"/>
<keyword evidence="1" id="KW-0507">mRNA processing</keyword>
<keyword evidence="2" id="KW-0479">Metal-binding</keyword>
<evidence type="ECO:0000256" key="1">
    <source>
        <dbReference type="ARBA" id="ARBA00022664"/>
    </source>
</evidence>
<evidence type="ECO:0000256" key="3">
    <source>
        <dbReference type="SAM" id="MobiDB-lite"/>
    </source>
</evidence>
<proteinExistence type="predicted"/>
<dbReference type="Proteomes" id="UP000054018">
    <property type="component" value="Unassembled WGS sequence"/>
</dbReference>
<dbReference type="InterPro" id="IPR001878">
    <property type="entry name" value="Znf_CCHC"/>
</dbReference>
<feature type="compositionally biased region" description="Pro residues" evidence="3">
    <location>
        <begin position="549"/>
        <end position="574"/>
    </location>
</feature>
<keyword evidence="2" id="KW-0863">Zinc-finger</keyword>
<dbReference type="GO" id="GO:0006397">
    <property type="term" value="P:mRNA processing"/>
    <property type="evidence" value="ECO:0007669"/>
    <property type="project" value="UniProtKB-KW"/>
</dbReference>
<dbReference type="HOGENOM" id="CLU_033086_0_0_1"/>
<dbReference type="SUPFAM" id="SSF57756">
    <property type="entry name" value="Retrovirus zinc finger-like domains"/>
    <property type="match status" value="1"/>
</dbReference>
<dbReference type="PROSITE" id="PS50158">
    <property type="entry name" value="ZF_CCHC"/>
    <property type="match status" value="1"/>
</dbReference>
<dbReference type="AlphaFoldDB" id="A0A0C9YK37"/>
<dbReference type="STRING" id="765257.A0A0C9YK37"/>
<organism evidence="5 6">
    <name type="scientific">Pisolithus microcarpus 441</name>
    <dbReference type="NCBI Taxonomy" id="765257"/>
    <lineage>
        <taxon>Eukaryota</taxon>
        <taxon>Fungi</taxon>
        <taxon>Dikarya</taxon>
        <taxon>Basidiomycota</taxon>
        <taxon>Agaricomycotina</taxon>
        <taxon>Agaricomycetes</taxon>
        <taxon>Agaricomycetidae</taxon>
        <taxon>Boletales</taxon>
        <taxon>Sclerodermatineae</taxon>
        <taxon>Pisolithaceae</taxon>
        <taxon>Pisolithus</taxon>
    </lineage>
</organism>
<reference evidence="5 6" key="1">
    <citation type="submission" date="2014-04" db="EMBL/GenBank/DDBJ databases">
        <authorList>
            <consortium name="DOE Joint Genome Institute"/>
            <person name="Kuo A."/>
            <person name="Kohler A."/>
            <person name="Costa M.D."/>
            <person name="Nagy L.G."/>
            <person name="Floudas D."/>
            <person name="Copeland A."/>
            <person name="Barry K.W."/>
            <person name="Cichocki N."/>
            <person name="Veneault-Fourrey C."/>
            <person name="LaButti K."/>
            <person name="Lindquist E.A."/>
            <person name="Lipzen A."/>
            <person name="Lundell T."/>
            <person name="Morin E."/>
            <person name="Murat C."/>
            <person name="Sun H."/>
            <person name="Tunlid A."/>
            <person name="Henrissat B."/>
            <person name="Grigoriev I.V."/>
            <person name="Hibbett D.S."/>
            <person name="Martin F."/>
            <person name="Nordberg H.P."/>
            <person name="Cantor M.N."/>
            <person name="Hua S.X."/>
        </authorList>
    </citation>
    <scope>NUCLEOTIDE SEQUENCE [LARGE SCALE GENOMIC DNA]</scope>
    <source>
        <strain evidence="5 6">441</strain>
    </source>
</reference>
<dbReference type="GO" id="GO:0003676">
    <property type="term" value="F:nucleic acid binding"/>
    <property type="evidence" value="ECO:0007669"/>
    <property type="project" value="InterPro"/>
</dbReference>
<feature type="region of interest" description="Disordered" evidence="3">
    <location>
        <begin position="520"/>
        <end position="587"/>
    </location>
</feature>
<evidence type="ECO:0000259" key="4">
    <source>
        <dbReference type="PROSITE" id="PS50158"/>
    </source>
</evidence>
<name>A0A0C9YK37_9AGAM</name>
<evidence type="ECO:0000256" key="2">
    <source>
        <dbReference type="PROSITE-ProRule" id="PRU00047"/>
    </source>
</evidence>
<feature type="compositionally biased region" description="Polar residues" evidence="3">
    <location>
        <begin position="1"/>
        <end position="18"/>
    </location>
</feature>
<sequence>MTQPGRPTSRLGSQTPTMQARPTAPIPARPTTRSSIIPVAEIINNAEEEIRDAAMGRKCLDKHQYTTPGESLTPEHISYALFYISQMKNVTPIVKSAIRSAAYLIQEVCMSTTAQTIANNITMKLETSIIAAISPQIAKVLSAADKLDELNVKLDTNIIELSKNVECMNSPMSLTESNSVDTQLRTLAADTTTIKDAIDDLKLLTKAVQPQGSSPYCEALLSQNDATTTHQQNTPANIARAHSAVKEHQILLDPDQGHPRINSNTTKEEMIGMLKEAIASVETIDSPPIQIKSLAHLRNQGIVLELNSPEAVMWVKNPLNKLIFIEQLGGNVQIKDRLFNIVVPFLLISTDISDPATLRNIEHENDIDASTVMQVKWIKDPSKRDENQRVAHALITLTSPEAANKLLKDSLYINMDRLQPHKDKKEPIRCLKCQRLGHMAKSCLQEKDTHCPQFIKRCTSMDERTPENSMPYFPMEEAWTQVLAPPKPTLQLIKTRPPPSQPRPPAQQYLWQTTLGEAMTFRNTGPRGRGQVRHMHGGRGGPPLHSHRLPPPAAQPTPPTHPPNPIDTPAPAPTPAESTPPATLPHD</sequence>
<evidence type="ECO:0000313" key="6">
    <source>
        <dbReference type="Proteomes" id="UP000054018"/>
    </source>
</evidence>
<feature type="domain" description="CCHC-type" evidence="4">
    <location>
        <begin position="429"/>
        <end position="443"/>
    </location>
</feature>
<protein>
    <recommendedName>
        <fullName evidence="4">CCHC-type domain-containing protein</fullName>
    </recommendedName>
</protein>
<accession>A0A0C9YK37</accession>
<feature type="region of interest" description="Disordered" evidence="3">
    <location>
        <begin position="1"/>
        <end position="31"/>
    </location>
</feature>
<keyword evidence="6" id="KW-1185">Reference proteome</keyword>
<reference evidence="6" key="2">
    <citation type="submission" date="2015-01" db="EMBL/GenBank/DDBJ databases">
        <title>Evolutionary Origins and Diversification of the Mycorrhizal Mutualists.</title>
        <authorList>
            <consortium name="DOE Joint Genome Institute"/>
            <consortium name="Mycorrhizal Genomics Consortium"/>
            <person name="Kohler A."/>
            <person name="Kuo A."/>
            <person name="Nagy L.G."/>
            <person name="Floudas D."/>
            <person name="Copeland A."/>
            <person name="Barry K.W."/>
            <person name="Cichocki N."/>
            <person name="Veneault-Fourrey C."/>
            <person name="LaButti K."/>
            <person name="Lindquist E.A."/>
            <person name="Lipzen A."/>
            <person name="Lundell T."/>
            <person name="Morin E."/>
            <person name="Murat C."/>
            <person name="Riley R."/>
            <person name="Ohm R."/>
            <person name="Sun H."/>
            <person name="Tunlid A."/>
            <person name="Henrissat B."/>
            <person name="Grigoriev I.V."/>
            <person name="Hibbett D.S."/>
            <person name="Martin F."/>
        </authorList>
    </citation>
    <scope>NUCLEOTIDE SEQUENCE [LARGE SCALE GENOMIC DNA]</scope>
    <source>
        <strain evidence="6">441</strain>
    </source>
</reference>
<gene>
    <name evidence="5" type="ORF">PISMIDRAFT_22879</name>
</gene>
<dbReference type="InterPro" id="IPR036875">
    <property type="entry name" value="Znf_CCHC_sf"/>
</dbReference>
<evidence type="ECO:0000313" key="5">
    <source>
        <dbReference type="EMBL" id="KIK25330.1"/>
    </source>
</evidence>
<dbReference type="EMBL" id="KN833709">
    <property type="protein sequence ID" value="KIK25330.1"/>
    <property type="molecule type" value="Genomic_DNA"/>
</dbReference>
<dbReference type="GO" id="GO:0008270">
    <property type="term" value="F:zinc ion binding"/>
    <property type="evidence" value="ECO:0007669"/>
    <property type="project" value="UniProtKB-KW"/>
</dbReference>
<keyword evidence="2" id="KW-0862">Zinc</keyword>